<feature type="compositionally biased region" description="Low complexity" evidence="2">
    <location>
        <begin position="385"/>
        <end position="394"/>
    </location>
</feature>
<name>A0A8G1RPW8_9EURO</name>
<dbReference type="GeneID" id="63867511"/>
<dbReference type="OrthoDB" id="20105at2759"/>
<gene>
    <name evidence="3" type="ORF">BO72DRAFT_528360</name>
</gene>
<dbReference type="EMBL" id="KZ824648">
    <property type="protein sequence ID" value="RAK76467.1"/>
    <property type="molecule type" value="Genomic_DNA"/>
</dbReference>
<feature type="region of interest" description="Disordered" evidence="2">
    <location>
        <begin position="339"/>
        <end position="446"/>
    </location>
</feature>
<accession>A0A8G1RPW8</accession>
<evidence type="ECO:0000256" key="1">
    <source>
        <dbReference type="SAM" id="Coils"/>
    </source>
</evidence>
<dbReference type="RefSeq" id="XP_040800477.1">
    <property type="nucleotide sequence ID" value="XM_040950176.1"/>
</dbReference>
<feature type="compositionally biased region" description="Low complexity" evidence="2">
    <location>
        <begin position="412"/>
        <end position="423"/>
    </location>
</feature>
<dbReference type="Proteomes" id="UP000249789">
    <property type="component" value="Unassembled WGS sequence"/>
</dbReference>
<proteinExistence type="predicted"/>
<keyword evidence="1" id="KW-0175">Coiled coil</keyword>
<dbReference type="VEuPathDB" id="FungiDB:BO72DRAFT_528360"/>
<sequence>MTSRATTQQRMGIDSTAEDYDLSLHTLSLEREYDQTVSTAAQLLDQEARRVHRVDQLLQQFENENLQQQLDQARQEIGRVRSAELEILGRLNQVALERDRIQQTVYVLGHEKENLARELESMSDTSVEVKTLMMEKMRLAKELAGVQTEVQRLQSVESSSQTLLAEKQALSRQLSSLEVELENERRAHERTRSARGGSEQQQQQQQQQLQQQLQKQQQQQQAATAKWNAEKAALEDKIETLTKKLFATKDQLRKAQINNSNSSSSIQQQQPLQAGTSIVPVKWSREQSSTDRYAAAARINPELTIATPGAVRAKNAEREKRAAAVAALPGEKSAFSITPFLNRTTGAPSAEADSNENHADNANNDSDQESSSLEDSIIREPDVPAPTTAAAAAAQRSRQLSLGLGKARPEKTTAATTTTTATAGNSRRPRQASRRLDPIDDDDDDDIFGAGNVSMLAKPQVRKRKLGGQQKKLIIDEEDDDMDFDFRKAGTARGRGFGGVPAFSPLKRDRR</sequence>
<reference evidence="3 4" key="1">
    <citation type="submission" date="2018-02" db="EMBL/GenBank/DDBJ databases">
        <title>The genomes of Aspergillus section Nigri reveals drivers in fungal speciation.</title>
        <authorList>
            <consortium name="DOE Joint Genome Institute"/>
            <person name="Vesth T.C."/>
            <person name="Nybo J."/>
            <person name="Theobald S."/>
            <person name="Brandl J."/>
            <person name="Frisvad J.C."/>
            <person name="Nielsen K.F."/>
            <person name="Lyhne E.K."/>
            <person name="Kogle M.E."/>
            <person name="Kuo A."/>
            <person name="Riley R."/>
            <person name="Clum A."/>
            <person name="Nolan M."/>
            <person name="Lipzen A."/>
            <person name="Salamov A."/>
            <person name="Henrissat B."/>
            <person name="Wiebenga A."/>
            <person name="De vries R.P."/>
            <person name="Grigoriev I.V."/>
            <person name="Mortensen U.H."/>
            <person name="Andersen M.R."/>
            <person name="Baker S.E."/>
        </authorList>
    </citation>
    <scope>NUCLEOTIDE SEQUENCE [LARGE SCALE GENOMIC DNA]</scope>
    <source>
        <strain evidence="3 4">CBS 313.89</strain>
    </source>
</reference>
<keyword evidence="4" id="KW-1185">Reference proteome</keyword>
<feature type="region of interest" description="Disordered" evidence="2">
    <location>
        <begin position="489"/>
        <end position="511"/>
    </location>
</feature>
<organism evidence="3 4">
    <name type="scientific">Aspergillus fijiensis CBS 313.89</name>
    <dbReference type="NCBI Taxonomy" id="1448319"/>
    <lineage>
        <taxon>Eukaryota</taxon>
        <taxon>Fungi</taxon>
        <taxon>Dikarya</taxon>
        <taxon>Ascomycota</taxon>
        <taxon>Pezizomycotina</taxon>
        <taxon>Eurotiomycetes</taxon>
        <taxon>Eurotiomycetidae</taxon>
        <taxon>Eurotiales</taxon>
        <taxon>Aspergillaceae</taxon>
        <taxon>Aspergillus</taxon>
    </lineage>
</organism>
<feature type="compositionally biased region" description="Basic and acidic residues" evidence="2">
    <location>
        <begin position="182"/>
        <end position="192"/>
    </location>
</feature>
<evidence type="ECO:0000256" key="2">
    <source>
        <dbReference type="SAM" id="MobiDB-lite"/>
    </source>
</evidence>
<evidence type="ECO:0000313" key="3">
    <source>
        <dbReference type="EMBL" id="RAK76467.1"/>
    </source>
</evidence>
<feature type="region of interest" description="Disordered" evidence="2">
    <location>
        <begin position="180"/>
        <end position="208"/>
    </location>
</feature>
<dbReference type="AlphaFoldDB" id="A0A8G1RPW8"/>
<evidence type="ECO:0000313" key="4">
    <source>
        <dbReference type="Proteomes" id="UP000249789"/>
    </source>
</evidence>
<feature type="coiled-coil region" evidence="1">
    <location>
        <begin position="44"/>
        <end position="83"/>
    </location>
</feature>
<protein>
    <submittedName>
        <fullName evidence="3">Uncharacterized protein</fullName>
    </submittedName>
</protein>